<protein>
    <recommendedName>
        <fullName evidence="2">monoamine oxidase</fullName>
        <ecNumber evidence="2">1.4.3.4</ecNumber>
    </recommendedName>
</protein>
<dbReference type="Proteomes" id="UP001165082">
    <property type="component" value="Unassembled WGS sequence"/>
</dbReference>
<dbReference type="SUPFAM" id="SSF54373">
    <property type="entry name" value="FAD-linked reductases, C-terminal domain"/>
    <property type="match status" value="1"/>
</dbReference>
<comment type="caution">
    <text evidence="5">The sequence shown here is derived from an EMBL/GenBank/DDBJ whole genome shotgun (WGS) entry which is preliminary data.</text>
</comment>
<evidence type="ECO:0000256" key="1">
    <source>
        <dbReference type="ARBA" id="ARBA00005995"/>
    </source>
</evidence>
<organism evidence="5 6">
    <name type="scientific">Triparma retinervis</name>
    <dbReference type="NCBI Taxonomy" id="2557542"/>
    <lineage>
        <taxon>Eukaryota</taxon>
        <taxon>Sar</taxon>
        <taxon>Stramenopiles</taxon>
        <taxon>Ochrophyta</taxon>
        <taxon>Bolidophyceae</taxon>
        <taxon>Parmales</taxon>
        <taxon>Triparmaceae</taxon>
        <taxon>Triparma</taxon>
    </lineage>
</organism>
<dbReference type="PANTHER" id="PTHR43563">
    <property type="entry name" value="AMINE OXIDASE"/>
    <property type="match status" value="1"/>
</dbReference>
<dbReference type="EMBL" id="BRXZ01002711">
    <property type="protein sequence ID" value="GMH68494.1"/>
    <property type="molecule type" value="Genomic_DNA"/>
</dbReference>
<reference evidence="5" key="1">
    <citation type="submission" date="2022-07" db="EMBL/GenBank/DDBJ databases">
        <title>Genome analysis of Parmales, a sister group of diatoms, reveals the evolutionary specialization of diatoms from phago-mixotrophs to photoautotrophs.</title>
        <authorList>
            <person name="Ban H."/>
            <person name="Sato S."/>
            <person name="Yoshikawa S."/>
            <person name="Kazumasa Y."/>
            <person name="Nakamura Y."/>
            <person name="Ichinomiya M."/>
            <person name="Saitoh K."/>
            <person name="Sato N."/>
            <person name="Blanc-Mathieu R."/>
            <person name="Endo H."/>
            <person name="Kuwata A."/>
            <person name="Ogata H."/>
        </authorList>
    </citation>
    <scope>NUCLEOTIDE SEQUENCE</scope>
</reference>
<evidence type="ECO:0000313" key="5">
    <source>
        <dbReference type="EMBL" id="GMH68494.1"/>
    </source>
</evidence>
<accession>A0A9W7E526</accession>
<dbReference type="OrthoDB" id="5046242at2759"/>
<evidence type="ECO:0000256" key="2">
    <source>
        <dbReference type="ARBA" id="ARBA00012804"/>
    </source>
</evidence>
<dbReference type="AlphaFoldDB" id="A0A9W7E526"/>
<dbReference type="GO" id="GO:0097621">
    <property type="term" value="F:monoamine oxidase activity"/>
    <property type="evidence" value="ECO:0007669"/>
    <property type="project" value="UniProtKB-EC"/>
</dbReference>
<sequence>MSAKQNPQGFDIVIVGAGLSGLVALRSIIESSSSSRIKNVHVVEAREKVGGRLTGGGGIDLGASWTWQSDSGLRKLLRELSINTIEQPWEGKVVTVSGAGNVKREARFGESPCGPGGQRIQGGAHSIPTKILALINDLRASNKIKWHFGTSVSAIASDLRTSVAVAPDEDDAVEIELSSGETLEALAVILAMPPAAISKIEFLPPLPAPRLQFLESTKTWMSDILKFAVIFEDKFWTKEGLSGFGAFQTSKIVECTWDASDEETCSISGFARPVSVSMRGDDEAIKSAIVYDLKSCFGERASSPSSIHFVDWSYSNFNIDQVQSQESLNQHLNYGNKHLRDAFNSRVIFSGTESEDEAGHMEGAIKSGIRAANEAFTVAMGTKRRSL</sequence>
<keyword evidence="6" id="KW-1185">Reference proteome</keyword>
<dbReference type="InterPro" id="IPR002937">
    <property type="entry name" value="Amino_oxidase"/>
</dbReference>
<name>A0A9W7E526_9STRA</name>
<evidence type="ECO:0000259" key="4">
    <source>
        <dbReference type="Pfam" id="PF01593"/>
    </source>
</evidence>
<comment type="similarity">
    <text evidence="1">Belongs to the flavin monoamine oxidase family.</text>
</comment>
<gene>
    <name evidence="5" type="ORF">TrRE_jg11148</name>
</gene>
<dbReference type="EC" id="1.4.3.4" evidence="2"/>
<dbReference type="InterPro" id="IPR036188">
    <property type="entry name" value="FAD/NAD-bd_sf"/>
</dbReference>
<feature type="domain" description="Amine oxidase" evidence="4">
    <location>
        <begin position="120"/>
        <end position="374"/>
    </location>
</feature>
<dbReference type="InterPro" id="IPR050703">
    <property type="entry name" value="Flavin_MAO"/>
</dbReference>
<dbReference type="SUPFAM" id="SSF51905">
    <property type="entry name" value="FAD/NAD(P)-binding domain"/>
    <property type="match status" value="1"/>
</dbReference>
<evidence type="ECO:0000313" key="6">
    <source>
        <dbReference type="Proteomes" id="UP001165082"/>
    </source>
</evidence>
<dbReference type="Pfam" id="PF13450">
    <property type="entry name" value="NAD_binding_8"/>
    <property type="match status" value="1"/>
</dbReference>
<evidence type="ECO:0000256" key="3">
    <source>
        <dbReference type="ARBA" id="ARBA00048448"/>
    </source>
</evidence>
<proteinExistence type="inferred from homology"/>
<dbReference type="Pfam" id="PF01593">
    <property type="entry name" value="Amino_oxidase"/>
    <property type="match status" value="1"/>
</dbReference>
<comment type="catalytic activity">
    <reaction evidence="3">
        <text>a secondary aliphatic amine + O2 + H2O = a primary amine + an aldehyde + H2O2</text>
        <dbReference type="Rhea" id="RHEA:26414"/>
        <dbReference type="ChEBI" id="CHEBI:15377"/>
        <dbReference type="ChEBI" id="CHEBI:15379"/>
        <dbReference type="ChEBI" id="CHEBI:16240"/>
        <dbReference type="ChEBI" id="CHEBI:17478"/>
        <dbReference type="ChEBI" id="CHEBI:58855"/>
        <dbReference type="ChEBI" id="CHEBI:65296"/>
        <dbReference type="EC" id="1.4.3.4"/>
    </reaction>
</comment>
<dbReference type="PANTHER" id="PTHR43563:SF1">
    <property type="entry name" value="AMINE OXIDASE [FLAVIN-CONTAINING] B"/>
    <property type="match status" value="1"/>
</dbReference>
<dbReference type="Gene3D" id="3.50.50.60">
    <property type="entry name" value="FAD/NAD(P)-binding domain"/>
    <property type="match status" value="2"/>
</dbReference>